<keyword evidence="7 8" id="KW-0472">Membrane</keyword>
<dbReference type="PANTHER" id="PTHR43394:SF27">
    <property type="entry name" value="ATP-DEPENDENT TRANSLOCASE ABCB1-LIKE"/>
    <property type="match status" value="1"/>
</dbReference>
<evidence type="ECO:0000256" key="6">
    <source>
        <dbReference type="ARBA" id="ARBA00022989"/>
    </source>
</evidence>
<dbReference type="VEuPathDB" id="TrichDB:TRFO_21818"/>
<comment type="subcellular location">
    <subcellularLocation>
        <location evidence="1">Membrane</location>
        <topology evidence="1">Multi-pass membrane protein</topology>
    </subcellularLocation>
</comment>
<keyword evidence="12" id="KW-1185">Reference proteome</keyword>
<dbReference type="GO" id="GO:0005743">
    <property type="term" value="C:mitochondrial inner membrane"/>
    <property type="evidence" value="ECO:0007669"/>
    <property type="project" value="TreeGrafter"/>
</dbReference>
<dbReference type="CDD" id="cd18577">
    <property type="entry name" value="ABC_6TM_Pgp_ABCB1_D1_like"/>
    <property type="match status" value="1"/>
</dbReference>
<evidence type="ECO:0000256" key="7">
    <source>
        <dbReference type="ARBA" id="ARBA00023136"/>
    </source>
</evidence>
<dbReference type="Pfam" id="PF00664">
    <property type="entry name" value="ABC_membrane"/>
    <property type="match status" value="1"/>
</dbReference>
<feature type="transmembrane region" description="Helical" evidence="8">
    <location>
        <begin position="109"/>
        <end position="131"/>
    </location>
</feature>
<feature type="transmembrane region" description="Helical" evidence="8">
    <location>
        <begin position="197"/>
        <end position="227"/>
    </location>
</feature>
<comment type="similarity">
    <text evidence="2">Belongs to the ABC transporter superfamily. ABCB family. Multidrug resistance exporter (TC 3.A.1.201) subfamily.</text>
</comment>
<dbReference type="PROSITE" id="PS50893">
    <property type="entry name" value="ABC_TRANSPORTER_2"/>
    <property type="match status" value="1"/>
</dbReference>
<accession>A0A1J4KHL8</accession>
<dbReference type="SMART" id="SM00382">
    <property type="entry name" value="AAA"/>
    <property type="match status" value="1"/>
</dbReference>
<dbReference type="InterPro" id="IPR027417">
    <property type="entry name" value="P-loop_NTPase"/>
</dbReference>
<evidence type="ECO:0000259" key="9">
    <source>
        <dbReference type="PROSITE" id="PS50893"/>
    </source>
</evidence>
<keyword evidence="6 8" id="KW-1133">Transmembrane helix</keyword>
<dbReference type="InterPro" id="IPR003593">
    <property type="entry name" value="AAA+_ATPase"/>
</dbReference>
<reference evidence="11" key="1">
    <citation type="submission" date="2016-10" db="EMBL/GenBank/DDBJ databases">
        <authorList>
            <person name="Benchimol M."/>
            <person name="Almeida L.G."/>
            <person name="Vasconcelos A.T."/>
            <person name="Perreira-Neves A."/>
            <person name="Rosa I.A."/>
            <person name="Tasca T."/>
            <person name="Bogo M.R."/>
            <person name="de Souza W."/>
        </authorList>
    </citation>
    <scope>NUCLEOTIDE SEQUENCE [LARGE SCALE GENOMIC DNA]</scope>
    <source>
        <strain evidence="11">K</strain>
    </source>
</reference>
<keyword evidence="3 8" id="KW-0812">Transmembrane</keyword>
<dbReference type="Pfam" id="PF00005">
    <property type="entry name" value="ABC_tran"/>
    <property type="match status" value="1"/>
</dbReference>
<dbReference type="InterPro" id="IPR011527">
    <property type="entry name" value="ABC1_TM_dom"/>
</dbReference>
<dbReference type="GO" id="GO:0015421">
    <property type="term" value="F:ABC-type oligopeptide transporter activity"/>
    <property type="evidence" value="ECO:0007669"/>
    <property type="project" value="TreeGrafter"/>
</dbReference>
<dbReference type="GeneID" id="94836907"/>
<evidence type="ECO:0000259" key="10">
    <source>
        <dbReference type="PROSITE" id="PS50929"/>
    </source>
</evidence>
<dbReference type="PROSITE" id="PS50929">
    <property type="entry name" value="ABC_TM1F"/>
    <property type="match status" value="1"/>
</dbReference>
<name>A0A1J4KHL8_9EUKA</name>
<feature type="domain" description="ABC transmembrane type-1" evidence="10">
    <location>
        <begin position="71"/>
        <end position="356"/>
    </location>
</feature>
<dbReference type="PROSITE" id="PS00211">
    <property type="entry name" value="ABC_TRANSPORTER_1"/>
    <property type="match status" value="1"/>
</dbReference>
<dbReference type="Proteomes" id="UP000179807">
    <property type="component" value="Unassembled WGS sequence"/>
</dbReference>
<dbReference type="SUPFAM" id="SSF52540">
    <property type="entry name" value="P-loop containing nucleoside triphosphate hydrolases"/>
    <property type="match status" value="1"/>
</dbReference>
<evidence type="ECO:0000256" key="2">
    <source>
        <dbReference type="ARBA" id="ARBA00007577"/>
    </source>
</evidence>
<dbReference type="SUPFAM" id="SSF90123">
    <property type="entry name" value="ABC transporter transmembrane region"/>
    <property type="match status" value="1"/>
</dbReference>
<dbReference type="FunFam" id="3.40.50.300:FF:000218">
    <property type="entry name" value="Multidrug ABC transporter ATP-binding protein"/>
    <property type="match status" value="1"/>
</dbReference>
<dbReference type="Gene3D" id="1.20.1560.10">
    <property type="entry name" value="ABC transporter type 1, transmembrane domain"/>
    <property type="match status" value="1"/>
</dbReference>
<dbReference type="GO" id="GO:0016887">
    <property type="term" value="F:ATP hydrolysis activity"/>
    <property type="evidence" value="ECO:0007669"/>
    <property type="project" value="InterPro"/>
</dbReference>
<dbReference type="RefSeq" id="XP_068362460.1">
    <property type="nucleotide sequence ID" value="XM_068502203.1"/>
</dbReference>
<dbReference type="Gene3D" id="3.40.50.300">
    <property type="entry name" value="P-loop containing nucleotide triphosphate hydrolases"/>
    <property type="match status" value="1"/>
</dbReference>
<dbReference type="GO" id="GO:0005524">
    <property type="term" value="F:ATP binding"/>
    <property type="evidence" value="ECO:0007669"/>
    <property type="project" value="UniProtKB-KW"/>
</dbReference>
<feature type="transmembrane region" description="Helical" evidence="8">
    <location>
        <begin position="297"/>
        <end position="318"/>
    </location>
</feature>
<organism evidence="11 12">
    <name type="scientific">Tritrichomonas foetus</name>
    <dbReference type="NCBI Taxonomy" id="1144522"/>
    <lineage>
        <taxon>Eukaryota</taxon>
        <taxon>Metamonada</taxon>
        <taxon>Parabasalia</taxon>
        <taxon>Tritrichomonadida</taxon>
        <taxon>Tritrichomonadidae</taxon>
        <taxon>Tritrichomonas</taxon>
    </lineage>
</organism>
<feature type="domain" description="ABC transporter" evidence="9">
    <location>
        <begin position="391"/>
        <end position="625"/>
    </location>
</feature>
<evidence type="ECO:0000256" key="3">
    <source>
        <dbReference type="ARBA" id="ARBA00022692"/>
    </source>
</evidence>
<dbReference type="InterPro" id="IPR017871">
    <property type="entry name" value="ABC_transporter-like_CS"/>
</dbReference>
<evidence type="ECO:0000313" key="11">
    <source>
        <dbReference type="EMBL" id="OHT09324.1"/>
    </source>
</evidence>
<dbReference type="AlphaFoldDB" id="A0A1J4KHL8"/>
<keyword evidence="4" id="KW-0547">Nucleotide-binding</keyword>
<evidence type="ECO:0000256" key="5">
    <source>
        <dbReference type="ARBA" id="ARBA00022840"/>
    </source>
</evidence>
<dbReference type="InterPro" id="IPR039421">
    <property type="entry name" value="Type_1_exporter"/>
</dbReference>
<dbReference type="OrthoDB" id="6500128at2759"/>
<proteinExistence type="inferred from homology"/>
<dbReference type="InterPro" id="IPR036640">
    <property type="entry name" value="ABC1_TM_sf"/>
</dbReference>
<protein>
    <submittedName>
        <fullName evidence="11">ABC transporter family protein</fullName>
    </submittedName>
</protein>
<evidence type="ECO:0000256" key="1">
    <source>
        <dbReference type="ARBA" id="ARBA00004141"/>
    </source>
</evidence>
<feature type="transmembrane region" description="Helical" evidence="8">
    <location>
        <begin position="65"/>
        <end position="89"/>
    </location>
</feature>
<sequence length="628" mass="70291">MLNKVISILIEFLKSQIQNFLIHFFRDLSTSPSNISMTSDESSQNILDTQKNLFLRVMKYNTKKFVWVFHFIASFSLGIIPILMNIFLGDLINVLNSSDVEDLMPQLNSVIYNMIGYWAGVVISNFVVYSVRYYAYSNLMEDLRGALFKHYIYHDISFFDKTSTDAMIGRLSQDITLLYSVYVETVGMTIHCYSQTLTGIIVCFIICWQIGLVACGALAIVVVVYLYGEKMMANLWVTSNDASTRSSEKAEEVISSFRTVKSFDCEKYETHEYSKNLKAMQDVADKSSNIQGAKDGIIQFIVSGMVAGLTYWASYLVIDQPSKGLNTGDLVKLLMSLLYASQSITGSFGFTDGFKKVRVSAARFLEAIGDEPKVDQKKGKKINPKKIKGKIEFRNVSFKYESNTEKYAVKNLSFVINAGETVAFVGESGCGKTTTLQLLQKFYEIEEGQILIDDIDIHKYSSQSVRSIISIVPQGPVLYSMSIADNIRFARPKAAEDEVIEAARAGNAHSFIMEIPDQYESKVQPSSLSGGQKQRICISRAILANTPILLLDEATAALDTESEELVQQSLEQVRQGKTAIIVAHRLATVINADRILVFKEGHVEEEGTHQELLAKNGLYSNLVKFQLL</sequence>
<dbReference type="InterPro" id="IPR003439">
    <property type="entry name" value="ABC_transporter-like_ATP-bd"/>
</dbReference>
<evidence type="ECO:0000256" key="8">
    <source>
        <dbReference type="SAM" id="Phobius"/>
    </source>
</evidence>
<gene>
    <name evidence="11" type="ORF">TRFO_21818</name>
</gene>
<dbReference type="EMBL" id="MLAK01000642">
    <property type="protein sequence ID" value="OHT09324.1"/>
    <property type="molecule type" value="Genomic_DNA"/>
</dbReference>
<comment type="caution">
    <text evidence="11">The sequence shown here is derived from an EMBL/GenBank/DDBJ whole genome shotgun (WGS) entry which is preliminary data.</text>
</comment>
<evidence type="ECO:0000256" key="4">
    <source>
        <dbReference type="ARBA" id="ARBA00022741"/>
    </source>
</evidence>
<evidence type="ECO:0000313" key="12">
    <source>
        <dbReference type="Proteomes" id="UP000179807"/>
    </source>
</evidence>
<dbReference type="GO" id="GO:0090374">
    <property type="term" value="P:oligopeptide export from mitochondrion"/>
    <property type="evidence" value="ECO:0007669"/>
    <property type="project" value="TreeGrafter"/>
</dbReference>
<dbReference type="PANTHER" id="PTHR43394">
    <property type="entry name" value="ATP-DEPENDENT PERMEASE MDL1, MITOCHONDRIAL"/>
    <property type="match status" value="1"/>
</dbReference>
<keyword evidence="5" id="KW-0067">ATP-binding</keyword>